<dbReference type="RefSeq" id="WP_132172103.1">
    <property type="nucleotide sequence ID" value="NZ_SMKX01000090.1"/>
</dbReference>
<sequence length="336" mass="37099">MEWVVGALGALLAGIGVNAIYDIVKHGSARVPQILRRSALTREARDHDVETDGLVTLVTWSKSRKLTPDRIETTYEGWSPRAHLFDEDVWHEQVESHRARGDAGSTAYLTALAVDHYESHAGQQFGIRVAESDYAETLATAQIYATDPELKERLDTALAGPLDGFLDSVPPTSLTACVSVLSREGTVLLMRRSRTVRVFPAEWTVGINETMKYSAEPGAAESLHAVAMRGLQEELSLTAADLKSPEPLITWLGWSRQSSSFATVNLVRSHLTEAEISERRGESHSVYEHDKMAWCPLRPRAISSIITGGKTPDGSHSWNYLAPLIALELWRSRTSL</sequence>
<gene>
    <name evidence="1" type="ORF">E1263_26605</name>
</gene>
<dbReference type="SUPFAM" id="SSF55811">
    <property type="entry name" value="Nudix"/>
    <property type="match status" value="1"/>
</dbReference>
<evidence type="ECO:0000313" key="1">
    <source>
        <dbReference type="EMBL" id="TDD55068.1"/>
    </source>
</evidence>
<dbReference type="InterPro" id="IPR015797">
    <property type="entry name" value="NUDIX_hydrolase-like_dom_sf"/>
</dbReference>
<proteinExistence type="predicted"/>
<reference evidence="1 2" key="1">
    <citation type="submission" date="2019-03" db="EMBL/GenBank/DDBJ databases">
        <title>Draft genome sequences of novel Actinobacteria.</title>
        <authorList>
            <person name="Sahin N."/>
            <person name="Ay H."/>
            <person name="Saygin H."/>
        </authorList>
    </citation>
    <scope>NUCLEOTIDE SEQUENCE [LARGE SCALE GENOMIC DNA]</scope>
    <source>
        <strain evidence="1 2">JCM 13523</strain>
    </source>
</reference>
<name>A0A4R4Z9T5_9ACTN</name>
<keyword evidence="2" id="KW-1185">Reference proteome</keyword>
<comment type="caution">
    <text evidence="1">The sequence shown here is derived from an EMBL/GenBank/DDBJ whole genome shotgun (WGS) entry which is preliminary data.</text>
</comment>
<dbReference type="OrthoDB" id="4305959at2"/>
<organism evidence="1 2">
    <name type="scientific">Kribbella antibiotica</name>
    <dbReference type="NCBI Taxonomy" id="190195"/>
    <lineage>
        <taxon>Bacteria</taxon>
        <taxon>Bacillati</taxon>
        <taxon>Actinomycetota</taxon>
        <taxon>Actinomycetes</taxon>
        <taxon>Propionibacteriales</taxon>
        <taxon>Kribbellaceae</taxon>
        <taxon>Kribbella</taxon>
    </lineage>
</organism>
<protein>
    <recommendedName>
        <fullName evidence="3">Nudix hydrolase domain-containing protein</fullName>
    </recommendedName>
</protein>
<accession>A0A4R4Z9T5</accession>
<dbReference type="Gene3D" id="3.90.79.10">
    <property type="entry name" value="Nucleoside Triphosphate Pyrophosphohydrolase"/>
    <property type="match status" value="1"/>
</dbReference>
<dbReference type="Proteomes" id="UP000295124">
    <property type="component" value="Unassembled WGS sequence"/>
</dbReference>
<dbReference type="AlphaFoldDB" id="A0A4R4Z9T5"/>
<evidence type="ECO:0008006" key="3">
    <source>
        <dbReference type="Google" id="ProtNLM"/>
    </source>
</evidence>
<evidence type="ECO:0000313" key="2">
    <source>
        <dbReference type="Proteomes" id="UP000295124"/>
    </source>
</evidence>
<dbReference type="EMBL" id="SMKX01000090">
    <property type="protein sequence ID" value="TDD55068.1"/>
    <property type="molecule type" value="Genomic_DNA"/>
</dbReference>